<dbReference type="InterPro" id="IPR051044">
    <property type="entry name" value="MAG_DAG_Lipase"/>
</dbReference>
<dbReference type="Proteomes" id="UP000270468">
    <property type="component" value="Unassembled WGS sequence"/>
</dbReference>
<name>A0A3P5WUU2_9BACL</name>
<dbReference type="InterPro" id="IPR029058">
    <property type="entry name" value="AB_hydrolase_fold"/>
</dbReference>
<protein>
    <submittedName>
        <fullName evidence="2">Phospholipase YtpA</fullName>
        <ecNumber evidence="2">3.1.1.-</ecNumber>
    </submittedName>
</protein>
<evidence type="ECO:0000313" key="2">
    <source>
        <dbReference type="EMBL" id="VDC25525.1"/>
    </source>
</evidence>
<dbReference type="EMBL" id="UXAV01000032">
    <property type="protein sequence ID" value="VDC25525.1"/>
    <property type="molecule type" value="Genomic_DNA"/>
</dbReference>
<evidence type="ECO:0000259" key="1">
    <source>
        <dbReference type="Pfam" id="PF12146"/>
    </source>
</evidence>
<proteinExistence type="predicted"/>
<dbReference type="InterPro" id="IPR022742">
    <property type="entry name" value="Hydrolase_4"/>
</dbReference>
<dbReference type="OrthoDB" id="9806902at2"/>
<dbReference type="AlphaFoldDB" id="A0A3P5WUU2"/>
<dbReference type="Pfam" id="PF12146">
    <property type="entry name" value="Hydrolase_4"/>
    <property type="match status" value="1"/>
</dbReference>
<dbReference type="PANTHER" id="PTHR11614">
    <property type="entry name" value="PHOSPHOLIPASE-RELATED"/>
    <property type="match status" value="1"/>
</dbReference>
<keyword evidence="3" id="KW-1185">Reference proteome</keyword>
<accession>A0A3P5WUU2</accession>
<dbReference type="SUPFAM" id="SSF53474">
    <property type="entry name" value="alpha/beta-Hydrolases"/>
    <property type="match status" value="1"/>
</dbReference>
<evidence type="ECO:0000313" key="3">
    <source>
        <dbReference type="Proteomes" id="UP000270468"/>
    </source>
</evidence>
<dbReference type="Gene3D" id="3.40.50.1820">
    <property type="entry name" value="alpha/beta hydrolase"/>
    <property type="match status" value="1"/>
</dbReference>
<feature type="domain" description="Serine aminopeptidase S33" evidence="1">
    <location>
        <begin position="9"/>
        <end position="239"/>
    </location>
</feature>
<dbReference type="EC" id="3.1.1.-" evidence="2"/>
<organism evidence="2 3">
    <name type="scientific">Filibacter tadaridae</name>
    <dbReference type="NCBI Taxonomy" id="2483811"/>
    <lineage>
        <taxon>Bacteria</taxon>
        <taxon>Bacillati</taxon>
        <taxon>Bacillota</taxon>
        <taxon>Bacilli</taxon>
        <taxon>Bacillales</taxon>
        <taxon>Caryophanaceae</taxon>
        <taxon>Filibacter</taxon>
    </lineage>
</organism>
<gene>
    <name evidence="2" type="primary">ytpA</name>
    <name evidence="2" type="ORF">FILTAD_01231</name>
</gene>
<dbReference type="RefSeq" id="WP_124069651.1">
    <property type="nucleotide sequence ID" value="NZ_CBCRXF010000014.1"/>
</dbReference>
<sequence length="262" mass="30070">MWKWEAEGQPKAVVAIVHSAYEHHNRYAWLIQKLRSDSFHVVTGDLPGHGEDAAGKIHDESFEAYKKYIKKLVSVGLSDNLPLFVIGHGFGATLVMHLLQAEKIECAGFIFSSPWLALQHQPPKYSSVLTKLTSSMKVDHEIHIELLTRNDELYAEAQQDGNYNTVTTANWSKELQAVMKAVNNHEGKIHDVPILLHQAGDDKITEGTHARKWLIQQGLTEFQYKEWKRLYHDVFQEPEREEVYLYTESFMNNVLRSLGYVV</sequence>
<reference evidence="2 3" key="1">
    <citation type="submission" date="2018-11" db="EMBL/GenBank/DDBJ databases">
        <authorList>
            <person name="Criscuolo A."/>
        </authorList>
    </citation>
    <scope>NUCLEOTIDE SEQUENCE [LARGE SCALE GENOMIC DNA]</scope>
    <source>
        <strain evidence="2">ATB-66</strain>
    </source>
</reference>
<keyword evidence="2" id="KW-0378">Hydrolase</keyword>
<dbReference type="GO" id="GO:0016787">
    <property type="term" value="F:hydrolase activity"/>
    <property type="evidence" value="ECO:0007669"/>
    <property type="project" value="UniProtKB-KW"/>
</dbReference>